<name>A0A8J6N6N7_9BACT</name>
<gene>
    <name evidence="2" type="ORF">H8E80_05610</name>
</gene>
<dbReference type="Gene3D" id="2.10.260.10">
    <property type="match status" value="1"/>
</dbReference>
<evidence type="ECO:0000259" key="1">
    <source>
        <dbReference type="SMART" id="SM00966"/>
    </source>
</evidence>
<dbReference type="EMBL" id="JACNLL010000054">
    <property type="protein sequence ID" value="MBC8199507.1"/>
    <property type="molecule type" value="Genomic_DNA"/>
</dbReference>
<comment type="caution">
    <text evidence="2">The sequence shown here is derived from an EMBL/GenBank/DDBJ whole genome shotgun (WGS) entry which is preliminary data.</text>
</comment>
<organism evidence="2 3">
    <name type="scientific">Candidatus Desulfaltia bathyphila</name>
    <dbReference type="NCBI Taxonomy" id="2841697"/>
    <lineage>
        <taxon>Bacteria</taxon>
        <taxon>Pseudomonadati</taxon>
        <taxon>Thermodesulfobacteriota</taxon>
        <taxon>Desulfobacteria</taxon>
        <taxon>Desulfobacterales</taxon>
        <taxon>Desulfobacterales incertae sedis</taxon>
        <taxon>Candidatus Desulfaltia</taxon>
    </lineage>
</organism>
<dbReference type="SUPFAM" id="SSF89447">
    <property type="entry name" value="AbrB/MazE/MraZ-like"/>
    <property type="match status" value="1"/>
</dbReference>
<accession>A0A8J6N6N7</accession>
<dbReference type="NCBIfam" id="TIGR01439">
    <property type="entry name" value="lp_hng_hel_AbrB"/>
    <property type="match status" value="1"/>
</dbReference>
<dbReference type="Pfam" id="PF04014">
    <property type="entry name" value="MazE_antitoxin"/>
    <property type="match status" value="1"/>
</dbReference>
<proteinExistence type="predicted"/>
<protein>
    <submittedName>
        <fullName evidence="2">AbrB/MazE/SpoVT family DNA-binding domain-containing protein</fullName>
    </submittedName>
</protein>
<evidence type="ECO:0000313" key="2">
    <source>
        <dbReference type="EMBL" id="MBC8199507.1"/>
    </source>
</evidence>
<keyword evidence="2" id="KW-0238">DNA-binding</keyword>
<feature type="domain" description="SpoVT-AbrB" evidence="1">
    <location>
        <begin position="4"/>
        <end position="49"/>
    </location>
</feature>
<sequence length="76" mass="8582">MAIVKTLAKGQIVIPARLRKKYNIKQGSELQIFEYGKVIYLVPPVEDPVETACGSLPKAPSLSKELLKERDRDFRP</sequence>
<evidence type="ECO:0000313" key="3">
    <source>
        <dbReference type="Proteomes" id="UP000603545"/>
    </source>
</evidence>
<dbReference type="AlphaFoldDB" id="A0A8J6N6N7"/>
<dbReference type="InterPro" id="IPR007159">
    <property type="entry name" value="SpoVT-AbrB_dom"/>
</dbReference>
<dbReference type="GO" id="GO:0003677">
    <property type="term" value="F:DNA binding"/>
    <property type="evidence" value="ECO:0007669"/>
    <property type="project" value="UniProtKB-KW"/>
</dbReference>
<reference evidence="2 3" key="1">
    <citation type="submission" date="2020-08" db="EMBL/GenBank/DDBJ databases">
        <title>Bridging the membrane lipid divide: bacteria of the FCB group superphylum have the potential to synthesize archaeal ether lipids.</title>
        <authorList>
            <person name="Villanueva L."/>
            <person name="Von Meijenfeldt F.A.B."/>
            <person name="Westbye A.B."/>
            <person name="Yadav S."/>
            <person name="Hopmans E.C."/>
            <person name="Dutilh B.E."/>
            <person name="Sinninghe Damste J.S."/>
        </authorList>
    </citation>
    <scope>NUCLEOTIDE SEQUENCE [LARGE SCALE GENOMIC DNA]</scope>
    <source>
        <strain evidence="2">NIOZ-UU82</strain>
    </source>
</reference>
<dbReference type="Proteomes" id="UP000603545">
    <property type="component" value="Unassembled WGS sequence"/>
</dbReference>
<dbReference type="InterPro" id="IPR037914">
    <property type="entry name" value="SpoVT-AbrB_sf"/>
</dbReference>
<dbReference type="SMART" id="SM00966">
    <property type="entry name" value="SpoVT_AbrB"/>
    <property type="match status" value="1"/>
</dbReference>